<evidence type="ECO:0000313" key="3">
    <source>
        <dbReference type="Proteomes" id="UP001500893"/>
    </source>
</evidence>
<reference evidence="2 3" key="1">
    <citation type="journal article" date="2019" name="Int. J. Syst. Evol. Microbiol.">
        <title>The Global Catalogue of Microorganisms (GCM) 10K type strain sequencing project: providing services to taxonomists for standard genome sequencing and annotation.</title>
        <authorList>
            <consortium name="The Broad Institute Genomics Platform"/>
            <consortium name="The Broad Institute Genome Sequencing Center for Infectious Disease"/>
            <person name="Wu L."/>
            <person name="Ma J."/>
        </authorList>
    </citation>
    <scope>NUCLEOTIDE SEQUENCE [LARGE SCALE GENOMIC DNA]</scope>
    <source>
        <strain evidence="2 3">JCM 11574</strain>
    </source>
</reference>
<dbReference type="Proteomes" id="UP001500893">
    <property type="component" value="Unassembled WGS sequence"/>
</dbReference>
<name>A0ABN3V3P7_9ACTN</name>
<feature type="region of interest" description="Disordered" evidence="1">
    <location>
        <begin position="1"/>
        <end position="26"/>
    </location>
</feature>
<sequence>MSSLDRCLHHRGPDRQPRSYPQVRGTTHVKRTIIVHAFEEGPARFPSIPVHAFELEPATGAYTGTGIFRERMRLEVPFPVDYDLTQIKVRRDGSQ</sequence>
<evidence type="ECO:0000313" key="2">
    <source>
        <dbReference type="EMBL" id="GAA2772895.1"/>
    </source>
</evidence>
<organism evidence="2 3">
    <name type="scientific">Streptomyces rameus</name>
    <dbReference type="NCBI Taxonomy" id="68261"/>
    <lineage>
        <taxon>Bacteria</taxon>
        <taxon>Bacillati</taxon>
        <taxon>Actinomycetota</taxon>
        <taxon>Actinomycetes</taxon>
        <taxon>Kitasatosporales</taxon>
        <taxon>Streptomycetaceae</taxon>
        <taxon>Streptomyces</taxon>
    </lineage>
</organism>
<proteinExistence type="predicted"/>
<dbReference type="EMBL" id="BAAAVM010000111">
    <property type="protein sequence ID" value="GAA2772895.1"/>
    <property type="molecule type" value="Genomic_DNA"/>
</dbReference>
<keyword evidence="3" id="KW-1185">Reference proteome</keyword>
<accession>A0ABN3V3P7</accession>
<protein>
    <submittedName>
        <fullName evidence="2">Uncharacterized protein</fullName>
    </submittedName>
</protein>
<evidence type="ECO:0000256" key="1">
    <source>
        <dbReference type="SAM" id="MobiDB-lite"/>
    </source>
</evidence>
<gene>
    <name evidence="2" type="ORF">GCM10010521_58900</name>
</gene>
<comment type="caution">
    <text evidence="2">The sequence shown here is derived from an EMBL/GenBank/DDBJ whole genome shotgun (WGS) entry which is preliminary data.</text>
</comment>